<sequence>MTQILAFIAAHMGYLWATARYRITDSQVTRSNGGDAFLVMESTDLRLRFVQDRMQLSLELQSTLDAAHEWYSIDLVRRLFLGEPESSSLLDASYARFVGEHLDELDERFGPQRWLTTQGELQQIRAQRSKELWG</sequence>
<dbReference type="EMBL" id="BJUB01000011">
    <property type="protein sequence ID" value="GEK22875.1"/>
    <property type="molecule type" value="Genomic_DNA"/>
</dbReference>
<proteinExistence type="predicted"/>
<reference evidence="1 2" key="1">
    <citation type="submission" date="2019-07" db="EMBL/GenBank/DDBJ databases">
        <title>Whole genome shotgun sequence of Cellulomonas xylanilytica NBRC 101102.</title>
        <authorList>
            <person name="Hosoyama A."/>
            <person name="Uohara A."/>
            <person name="Ohji S."/>
            <person name="Ichikawa N."/>
        </authorList>
    </citation>
    <scope>NUCLEOTIDE SEQUENCE [LARGE SCALE GENOMIC DNA]</scope>
    <source>
        <strain evidence="1 2">NBRC 101102</strain>
    </source>
</reference>
<accession>A0A510VCI9</accession>
<gene>
    <name evidence="1" type="ORF">CXY01_33950</name>
</gene>
<evidence type="ECO:0000313" key="2">
    <source>
        <dbReference type="Proteomes" id="UP000321118"/>
    </source>
</evidence>
<dbReference type="OrthoDB" id="5146634at2"/>
<evidence type="ECO:0000313" key="1">
    <source>
        <dbReference type="EMBL" id="GEK22875.1"/>
    </source>
</evidence>
<organism evidence="1 2">
    <name type="scientific">Cellulomonas xylanilytica</name>
    <dbReference type="NCBI Taxonomy" id="233583"/>
    <lineage>
        <taxon>Bacteria</taxon>
        <taxon>Bacillati</taxon>
        <taxon>Actinomycetota</taxon>
        <taxon>Actinomycetes</taxon>
        <taxon>Micrococcales</taxon>
        <taxon>Cellulomonadaceae</taxon>
        <taxon>Cellulomonas</taxon>
    </lineage>
</organism>
<comment type="caution">
    <text evidence="1">The sequence shown here is derived from an EMBL/GenBank/DDBJ whole genome shotgun (WGS) entry which is preliminary data.</text>
</comment>
<dbReference type="AlphaFoldDB" id="A0A510VCI9"/>
<keyword evidence="2" id="KW-1185">Reference proteome</keyword>
<dbReference type="Proteomes" id="UP000321118">
    <property type="component" value="Unassembled WGS sequence"/>
</dbReference>
<protein>
    <submittedName>
        <fullName evidence="1">Uncharacterized protein</fullName>
    </submittedName>
</protein>
<name>A0A510VCI9_9CELL</name>
<dbReference type="RefSeq" id="WP_146929631.1">
    <property type="nucleotide sequence ID" value="NZ_BJUB01000011.1"/>
</dbReference>